<organism evidence="7">
    <name type="scientific">Theileria annulata</name>
    <dbReference type="NCBI Taxonomy" id="5874"/>
    <lineage>
        <taxon>Eukaryota</taxon>
        <taxon>Sar</taxon>
        <taxon>Alveolata</taxon>
        <taxon>Apicomplexa</taxon>
        <taxon>Aconoidasida</taxon>
        <taxon>Piroplasmida</taxon>
        <taxon>Theileriidae</taxon>
        <taxon>Theileria</taxon>
    </lineage>
</organism>
<dbReference type="Pfam" id="PF03224">
    <property type="entry name" value="V-ATPase_H_N"/>
    <property type="match status" value="1"/>
</dbReference>
<comment type="subunit">
    <text evidence="5">V-ATPase is a heteromultimeric enzyme made up of two complexes: the ATP-hydrolytic V1 complex and the proton translocation V0 complex.</text>
</comment>
<evidence type="ECO:0000256" key="1">
    <source>
        <dbReference type="ARBA" id="ARBA00008613"/>
    </source>
</evidence>
<evidence type="ECO:0000259" key="6">
    <source>
        <dbReference type="Pfam" id="PF11698"/>
    </source>
</evidence>
<dbReference type="Gene3D" id="1.25.10.10">
    <property type="entry name" value="Leucine-rich Repeat Variant"/>
    <property type="match status" value="1"/>
</dbReference>
<dbReference type="InterPro" id="IPR004908">
    <property type="entry name" value="ATPase_V1-cplx_hsu"/>
</dbReference>
<dbReference type="Gene3D" id="1.25.40.150">
    <property type="entry name" value="V-type ATPase, subunit H, C-terminal domain"/>
    <property type="match status" value="1"/>
</dbReference>
<dbReference type="GO" id="GO:0000221">
    <property type="term" value="C:vacuolar proton-transporting V-type ATPase, V1 domain"/>
    <property type="evidence" value="ECO:0007669"/>
    <property type="project" value="UniProtKB-UniRule"/>
</dbReference>
<dbReference type="EMBL" id="UIVS01000003">
    <property type="protein sequence ID" value="SVP92403.1"/>
    <property type="molecule type" value="Genomic_DNA"/>
</dbReference>
<dbReference type="InterPro" id="IPR011987">
    <property type="entry name" value="ATPase_V1-cplx_hsu_C"/>
</dbReference>
<evidence type="ECO:0000313" key="8">
    <source>
        <dbReference type="EMBL" id="SVP93208.1"/>
    </source>
</evidence>
<evidence type="ECO:0000256" key="4">
    <source>
        <dbReference type="ARBA" id="ARBA00023065"/>
    </source>
</evidence>
<dbReference type="InterPro" id="IPR016024">
    <property type="entry name" value="ARM-type_fold"/>
</dbReference>
<name>A0A3B0MQI1_THEAN</name>
<dbReference type="GO" id="GO:0046961">
    <property type="term" value="F:proton-transporting ATPase activity, rotational mechanism"/>
    <property type="evidence" value="ECO:0007669"/>
    <property type="project" value="UniProtKB-UniRule"/>
</dbReference>
<accession>A0A3B0MQI1</accession>
<protein>
    <recommendedName>
        <fullName evidence="5">V-type proton ATPase subunit H</fullName>
    </recommendedName>
</protein>
<dbReference type="EMBL" id="UIVT01000003">
    <property type="protein sequence ID" value="SVP93208.1"/>
    <property type="molecule type" value="Genomic_DNA"/>
</dbReference>
<comment type="function">
    <text evidence="5">Subunit of the V1 complex of vacuolar(H+)-ATPase (V-ATPase), a multisubunit enzyme composed of a peripheral complex (V1) that hydrolyzes ATP and a membrane integral complex (V0) that translocates protons. V-ATPase is responsible for acidifying and maintaining the pH of intracellular compartments.</text>
</comment>
<sequence>MEPEILNKLMLKNKINYDLVNPEYDEWLITGALDTESVDLIKHFTSLNSLERVEMVKKDNLILKILLNATYATGPGLLRLYSLQHIHDICRIDNHIYNILLEILNHRDVYSIYYDIITHEKDKKIIQIILYLLTGFIAYNKNNIFNNEEIDNIINLILKLTINDYSKLYSLSNILQLSKYHVLIENESVLTLIKNNLDKEILPNSQYKAIFCLWLVSRTNKYIEYFYQQKVIHLLCNILSTTKIEKIIRISLLLFKNLLNNINCLQVIVEYNIINSLTLLLYDKWNDTELYDNLQKLLVQLENKLIKFSNYERYCNELNNGILKWSILHSGNVIILTCLEKFWMLHNEKFEQDEFINISKLINLLYTSDDSTTISIVLYDLGEFFRLYRNSKNICKKFKVKDKILDLITNKNRDISRQAMLCIQKLMVQNWQQVNNTNNQF</sequence>
<dbReference type="InterPro" id="IPR038497">
    <property type="entry name" value="ATPase_V1-cplx_hsu_C_sf"/>
</dbReference>
<evidence type="ECO:0000256" key="5">
    <source>
        <dbReference type="PIRNR" id="PIRNR032184"/>
    </source>
</evidence>
<keyword evidence="2 5" id="KW-0813">Transport</keyword>
<dbReference type="Pfam" id="PF11698">
    <property type="entry name" value="V-ATPase_H_C"/>
    <property type="match status" value="1"/>
</dbReference>
<proteinExistence type="inferred from homology"/>
<gene>
    <name evidence="8" type="ORF">TAT_000219600</name>
    <name evidence="7" type="ORF">TAV_000219600</name>
</gene>
<keyword evidence="4 5" id="KW-0406">Ion transport</keyword>
<dbReference type="VEuPathDB" id="PiroplasmaDB:TA02610"/>
<comment type="similarity">
    <text evidence="1 5">Belongs to the V-ATPase H subunit family.</text>
</comment>
<dbReference type="AlphaFoldDB" id="A0A3B0MQI1"/>
<evidence type="ECO:0000256" key="3">
    <source>
        <dbReference type="ARBA" id="ARBA00022781"/>
    </source>
</evidence>
<keyword evidence="3 5" id="KW-0375">Hydrogen ion transport</keyword>
<dbReference type="PANTHER" id="PTHR10698:SF0">
    <property type="entry name" value="V-TYPE PROTON ATPASE SUBUNIT H"/>
    <property type="match status" value="1"/>
</dbReference>
<dbReference type="PANTHER" id="PTHR10698">
    <property type="entry name" value="V-TYPE PROTON ATPASE SUBUNIT H"/>
    <property type="match status" value="1"/>
</dbReference>
<evidence type="ECO:0000313" key="7">
    <source>
        <dbReference type="EMBL" id="SVP92403.1"/>
    </source>
</evidence>
<dbReference type="PIRSF" id="PIRSF032184">
    <property type="entry name" value="ATPase_V1_H"/>
    <property type="match status" value="1"/>
</dbReference>
<dbReference type="InterPro" id="IPR011989">
    <property type="entry name" value="ARM-like"/>
</dbReference>
<feature type="domain" description="ATPase V1 complex subunit H C-terminal" evidence="6">
    <location>
        <begin position="308"/>
        <end position="431"/>
    </location>
</feature>
<dbReference type="SUPFAM" id="SSF48371">
    <property type="entry name" value="ARM repeat"/>
    <property type="match status" value="1"/>
</dbReference>
<evidence type="ECO:0000256" key="2">
    <source>
        <dbReference type="ARBA" id="ARBA00022448"/>
    </source>
</evidence>
<reference evidence="7" key="1">
    <citation type="submission" date="2018-07" db="EMBL/GenBank/DDBJ databases">
        <authorList>
            <person name="Quirk P.G."/>
            <person name="Krulwich T.A."/>
        </authorList>
    </citation>
    <scope>NUCLEOTIDE SEQUENCE</scope>
    <source>
        <strain evidence="7">Anand</strain>
    </source>
</reference>